<dbReference type="AlphaFoldDB" id="T0J5B7"/>
<dbReference type="eggNOG" id="COG0640">
    <property type="taxonomic scope" value="Bacteria"/>
</dbReference>
<accession>T0J5B7</accession>
<dbReference type="PATRIC" id="fig|1346791.3.peg.2280"/>
<gene>
    <name evidence="1" type="ORF">M529_11850</name>
</gene>
<evidence type="ECO:0000313" key="1">
    <source>
        <dbReference type="EMBL" id="EQB32032.1"/>
    </source>
</evidence>
<dbReference type="RefSeq" id="WP_021318169.1">
    <property type="nucleotide sequence ID" value="NZ_AUWY01000080.1"/>
</dbReference>
<protein>
    <recommendedName>
        <fullName evidence="3">ArsR family transcriptional regulator</fullName>
    </recommendedName>
</protein>
<evidence type="ECO:0008006" key="3">
    <source>
        <dbReference type="Google" id="ProtNLM"/>
    </source>
</evidence>
<dbReference type="EMBL" id="AUWY01000080">
    <property type="protein sequence ID" value="EQB32032.1"/>
    <property type="molecule type" value="Genomic_DNA"/>
</dbReference>
<organism evidence="1 2">
    <name type="scientific">Sphingobium ummariense RL-3</name>
    <dbReference type="NCBI Taxonomy" id="1346791"/>
    <lineage>
        <taxon>Bacteria</taxon>
        <taxon>Pseudomonadati</taxon>
        <taxon>Pseudomonadota</taxon>
        <taxon>Alphaproteobacteria</taxon>
        <taxon>Sphingomonadales</taxon>
        <taxon>Sphingomonadaceae</taxon>
        <taxon>Sphingobium</taxon>
    </lineage>
</organism>
<reference evidence="1 2" key="1">
    <citation type="journal article" date="2013" name="Genome Announc.">
        <title>Draft Genome Sequence of Sphingobium ummariense Strain RL-3, a Hexachlorocyclohexane-Degrading Bacterium.</title>
        <authorList>
            <person name="Kohli P."/>
            <person name="Dua A."/>
            <person name="Sangwan N."/>
            <person name="Oldach P."/>
            <person name="Khurana J.P."/>
            <person name="Lal R."/>
        </authorList>
    </citation>
    <scope>NUCLEOTIDE SEQUENCE [LARGE SCALE GENOMIC DNA]</scope>
    <source>
        <strain evidence="1 2">RL-3</strain>
    </source>
</reference>
<comment type="caution">
    <text evidence="1">The sequence shown here is derived from an EMBL/GenBank/DDBJ whole genome shotgun (WGS) entry which is preliminary data.</text>
</comment>
<dbReference type="STRING" id="1346791.M529_11850"/>
<evidence type="ECO:0000313" key="2">
    <source>
        <dbReference type="Proteomes" id="UP000015523"/>
    </source>
</evidence>
<proteinExistence type="predicted"/>
<keyword evidence="2" id="KW-1185">Reference proteome</keyword>
<sequence>MSEFSNVYDGHVRLSVLRLLSSQPTYSANDSVLTTAVESLGLSCTRSQMRAHLSWLQEVGAVTLITPMDGVIVATLTERGGDLAAGRSTIPGIQRPSPKG</sequence>
<dbReference type="OrthoDB" id="7855192at2"/>
<name>T0J5B7_9SPHN</name>
<dbReference type="Proteomes" id="UP000015523">
    <property type="component" value="Unassembled WGS sequence"/>
</dbReference>